<dbReference type="InterPro" id="IPR007709">
    <property type="entry name" value="N-FG_amidohydro"/>
</dbReference>
<gene>
    <name evidence="1" type="ORF">SAMN05421880_12232</name>
</gene>
<dbReference type="AlphaFoldDB" id="A0A1I4S2T0"/>
<dbReference type="STRING" id="52442.SAMN05421880_12232"/>
<keyword evidence="2" id="KW-1185">Reference proteome</keyword>
<organism evidence="1 2">
    <name type="scientific">Nitrosomonas nitrosa</name>
    <dbReference type="NCBI Taxonomy" id="52442"/>
    <lineage>
        <taxon>Bacteria</taxon>
        <taxon>Pseudomonadati</taxon>
        <taxon>Pseudomonadota</taxon>
        <taxon>Betaproteobacteria</taxon>
        <taxon>Nitrosomonadales</taxon>
        <taxon>Nitrosomonadaceae</taxon>
        <taxon>Nitrosomonas</taxon>
    </lineage>
</organism>
<evidence type="ECO:0000313" key="1">
    <source>
        <dbReference type="EMBL" id="SFM58842.1"/>
    </source>
</evidence>
<dbReference type="RefSeq" id="WP_090670528.1">
    <property type="nucleotide sequence ID" value="NZ_FOUF01000022.1"/>
</dbReference>
<evidence type="ECO:0000313" key="2">
    <source>
        <dbReference type="Proteomes" id="UP000199561"/>
    </source>
</evidence>
<accession>A0A1I4S2T0</accession>
<dbReference type="GO" id="GO:0016787">
    <property type="term" value="F:hydrolase activity"/>
    <property type="evidence" value="ECO:0007669"/>
    <property type="project" value="UniProtKB-KW"/>
</dbReference>
<sequence>MTLFVISCEHGGNRIPQRYRSFFNGYEFFLHSHRGYDRGALRMAKEMALALKAPLFVATTSRLLIDLNRSIGHPRLFSEATKHLSKAIKQEILARYYLPYRKQVEATITETIRAGNRVIHIASHSFTPVLDGTVRYADIGLLYDPVRAGERIFCHAWQSRLKAAASDLIVRRNYPYAGKADSLTVYLRRRFPAEAYWGIELEINQKFALKGGPHWQALRHLIIDVLYEMIGESDQRMHQNSLPDGLS</sequence>
<protein>
    <submittedName>
        <fullName evidence="1">Predicted N-formylglutamate amidohydrolase</fullName>
    </submittedName>
</protein>
<dbReference type="Pfam" id="PF05013">
    <property type="entry name" value="FGase"/>
    <property type="match status" value="1"/>
</dbReference>
<dbReference type="Gene3D" id="3.40.630.40">
    <property type="entry name" value="Zn-dependent exopeptidases"/>
    <property type="match status" value="1"/>
</dbReference>
<name>A0A1I4S2T0_9PROT</name>
<dbReference type="Proteomes" id="UP000199561">
    <property type="component" value="Unassembled WGS sequence"/>
</dbReference>
<proteinExistence type="predicted"/>
<reference evidence="1 2" key="1">
    <citation type="submission" date="2016-10" db="EMBL/GenBank/DDBJ databases">
        <authorList>
            <person name="de Groot N.N."/>
        </authorList>
    </citation>
    <scope>NUCLEOTIDE SEQUENCE [LARGE SCALE GENOMIC DNA]</scope>
    <source>
        <strain evidence="1 2">Nm146</strain>
    </source>
</reference>
<keyword evidence="1" id="KW-0378">Hydrolase</keyword>
<dbReference type="SUPFAM" id="SSF53187">
    <property type="entry name" value="Zn-dependent exopeptidases"/>
    <property type="match status" value="1"/>
</dbReference>
<dbReference type="EMBL" id="FOUF01000022">
    <property type="protein sequence ID" value="SFM58842.1"/>
    <property type="molecule type" value="Genomic_DNA"/>
</dbReference>